<dbReference type="Gene3D" id="1.10.8.10">
    <property type="entry name" value="DNA helicase RuvA subunit, C-terminal domain"/>
    <property type="match status" value="1"/>
</dbReference>
<dbReference type="InterPro" id="IPR009060">
    <property type="entry name" value="UBA-like_sf"/>
</dbReference>
<keyword evidence="2" id="KW-0812">Transmembrane</keyword>
<feature type="region of interest" description="Disordered" evidence="1">
    <location>
        <begin position="177"/>
        <end position="252"/>
    </location>
</feature>
<dbReference type="SUPFAM" id="SSF46934">
    <property type="entry name" value="UBA-like"/>
    <property type="match status" value="1"/>
</dbReference>
<protein>
    <submittedName>
        <fullName evidence="3">Uncharacterized protein</fullName>
    </submittedName>
</protein>
<evidence type="ECO:0000313" key="4">
    <source>
        <dbReference type="Proteomes" id="UP000712527"/>
    </source>
</evidence>
<evidence type="ECO:0000256" key="1">
    <source>
        <dbReference type="SAM" id="MobiDB-lite"/>
    </source>
</evidence>
<comment type="caution">
    <text evidence="3">The sequence shown here is derived from an EMBL/GenBank/DDBJ whole genome shotgun (WGS) entry which is preliminary data.</text>
</comment>
<evidence type="ECO:0000313" key="3">
    <source>
        <dbReference type="EMBL" id="MBM6774431.1"/>
    </source>
</evidence>
<name>A0ABS2F0C5_9ACTN</name>
<reference evidence="3 4" key="1">
    <citation type="journal article" date="2021" name="Sci. Rep.">
        <title>The distribution of antibiotic resistance genes in chicken gut microbiota commensals.</title>
        <authorList>
            <person name="Juricova H."/>
            <person name="Matiasovicova J."/>
            <person name="Kubasova T."/>
            <person name="Cejkova D."/>
            <person name="Rychlik I."/>
        </authorList>
    </citation>
    <scope>NUCLEOTIDE SEQUENCE [LARGE SCALE GENOMIC DNA]</scope>
    <source>
        <strain evidence="3 4">An794</strain>
    </source>
</reference>
<proteinExistence type="predicted"/>
<feature type="compositionally biased region" description="Pro residues" evidence="1">
    <location>
        <begin position="191"/>
        <end position="210"/>
    </location>
</feature>
<evidence type="ECO:0000256" key="2">
    <source>
        <dbReference type="SAM" id="Phobius"/>
    </source>
</evidence>
<organism evidence="3 4">
    <name type="scientific">Olsenella profusa</name>
    <dbReference type="NCBI Taxonomy" id="138595"/>
    <lineage>
        <taxon>Bacteria</taxon>
        <taxon>Bacillati</taxon>
        <taxon>Actinomycetota</taxon>
        <taxon>Coriobacteriia</taxon>
        <taxon>Coriobacteriales</taxon>
        <taxon>Atopobiaceae</taxon>
        <taxon>Olsenella</taxon>
    </lineage>
</organism>
<dbReference type="CDD" id="cd14360">
    <property type="entry name" value="UBA_NAC_like_bac"/>
    <property type="match status" value="1"/>
</dbReference>
<feature type="transmembrane region" description="Helical" evidence="2">
    <location>
        <begin position="150"/>
        <end position="169"/>
    </location>
</feature>
<dbReference type="RefSeq" id="WP_204792791.1">
    <property type="nucleotide sequence ID" value="NZ_JACSNQ010000003.1"/>
</dbReference>
<keyword evidence="4" id="KW-1185">Reference proteome</keyword>
<dbReference type="Proteomes" id="UP000712527">
    <property type="component" value="Unassembled WGS sequence"/>
</dbReference>
<dbReference type="EMBL" id="JACSNQ010000003">
    <property type="protein sequence ID" value="MBM6774431.1"/>
    <property type="molecule type" value="Genomic_DNA"/>
</dbReference>
<keyword evidence="2" id="KW-0472">Membrane</keyword>
<gene>
    <name evidence="3" type="ORF">H9X80_02550</name>
</gene>
<keyword evidence="2" id="KW-1133">Transmembrane helix</keyword>
<accession>A0ABS2F0C5</accession>
<feature type="compositionally biased region" description="Basic and acidic residues" evidence="1">
    <location>
        <begin position="241"/>
        <end position="252"/>
    </location>
</feature>
<sequence>MEKIELVETVREKAGVGYADAKAALDACGDDVLDALVWLEERGYSQTGTARASTGAPGAGVSSEMRAAQDAYARSAQSGPRAAAGWLSRMAAACRRFLRRGMDSKVVSYRNGEKSVQLPLLPTVVGEALWLLLSSASTGRAVYLGPFQPVWWMALILPVFFLAYLVFFCRIERPAEEAEEPHAATRATAPAPAPTPAPAYAPRPATPAPAPRAEERADSEPADEPASFSPNDEAATPEPEPEARGAEEPSHD</sequence>